<name>A0A1A9A540_9ACTN</name>
<evidence type="ECO:0000313" key="3">
    <source>
        <dbReference type="EMBL" id="SBT51296.1"/>
    </source>
</evidence>
<evidence type="ECO:0000256" key="2">
    <source>
        <dbReference type="SAM" id="SignalP"/>
    </source>
</evidence>
<gene>
    <name evidence="3" type="ORF">GA0070611_5113</name>
</gene>
<keyword evidence="4" id="KW-1185">Reference proteome</keyword>
<dbReference type="AlphaFoldDB" id="A0A1A9A540"/>
<keyword evidence="2" id="KW-0732">Signal</keyword>
<sequence length="144" mass="14730">MTGRLVRLLLLFCTLVGLTAMHTLGHGAHAPADHPAHVRTGHAADRHPAVVPPAMEPMSDCAGDGCRARLLPLGEAGGAPSGWDVCLAVLGAFAVALLVAGLLRSCARSAGHHPGGPAGRVVGPRAPPPRRYGLRLATVSVLRT</sequence>
<feature type="transmembrane region" description="Helical" evidence="1">
    <location>
        <begin position="82"/>
        <end position="103"/>
    </location>
</feature>
<protein>
    <recommendedName>
        <fullName evidence="5">MYXO-CTERM domain-containing protein</fullName>
    </recommendedName>
</protein>
<dbReference type="Proteomes" id="UP000199385">
    <property type="component" value="Chromosome I"/>
</dbReference>
<keyword evidence="1" id="KW-0472">Membrane</keyword>
<evidence type="ECO:0000256" key="1">
    <source>
        <dbReference type="SAM" id="Phobius"/>
    </source>
</evidence>
<evidence type="ECO:0000313" key="4">
    <source>
        <dbReference type="Proteomes" id="UP000199385"/>
    </source>
</evidence>
<accession>A0A1A9A540</accession>
<organism evidence="3 4">
    <name type="scientific">Micromonospora auratinigra</name>
    <dbReference type="NCBI Taxonomy" id="261654"/>
    <lineage>
        <taxon>Bacteria</taxon>
        <taxon>Bacillati</taxon>
        <taxon>Actinomycetota</taxon>
        <taxon>Actinomycetes</taxon>
        <taxon>Micromonosporales</taxon>
        <taxon>Micromonosporaceae</taxon>
        <taxon>Micromonospora</taxon>
    </lineage>
</organism>
<keyword evidence="1" id="KW-1133">Transmembrane helix</keyword>
<reference evidence="4" key="1">
    <citation type="submission" date="2016-06" db="EMBL/GenBank/DDBJ databases">
        <authorList>
            <person name="Varghese N."/>
            <person name="Submissions Spin"/>
        </authorList>
    </citation>
    <scope>NUCLEOTIDE SEQUENCE [LARGE SCALE GENOMIC DNA]</scope>
    <source>
        <strain evidence="4">DSM 44815</strain>
    </source>
</reference>
<feature type="chain" id="PRO_5038968088" description="MYXO-CTERM domain-containing protein" evidence="2">
    <location>
        <begin position="23"/>
        <end position="144"/>
    </location>
</feature>
<dbReference type="PATRIC" id="fig|261654.4.peg.5180"/>
<feature type="signal peptide" evidence="2">
    <location>
        <begin position="1"/>
        <end position="22"/>
    </location>
</feature>
<proteinExistence type="predicted"/>
<evidence type="ECO:0008006" key="5">
    <source>
        <dbReference type="Google" id="ProtNLM"/>
    </source>
</evidence>
<keyword evidence="1" id="KW-0812">Transmembrane</keyword>
<dbReference type="EMBL" id="LT594323">
    <property type="protein sequence ID" value="SBT51296.1"/>
    <property type="molecule type" value="Genomic_DNA"/>
</dbReference>